<organism evidence="2">
    <name type="scientific">Anopheles sinensis</name>
    <name type="common">Mosquito</name>
    <dbReference type="NCBI Taxonomy" id="74873"/>
    <lineage>
        <taxon>Eukaryota</taxon>
        <taxon>Metazoa</taxon>
        <taxon>Ecdysozoa</taxon>
        <taxon>Arthropoda</taxon>
        <taxon>Hexapoda</taxon>
        <taxon>Insecta</taxon>
        <taxon>Pterygota</taxon>
        <taxon>Neoptera</taxon>
        <taxon>Endopterygota</taxon>
        <taxon>Diptera</taxon>
        <taxon>Nematocera</taxon>
        <taxon>Culicoidea</taxon>
        <taxon>Culicidae</taxon>
        <taxon>Anophelinae</taxon>
        <taxon>Anopheles</taxon>
    </lineage>
</organism>
<feature type="region of interest" description="Disordered" evidence="1">
    <location>
        <begin position="39"/>
        <end position="61"/>
    </location>
</feature>
<sequence>MNPQHPAVVNKNKIKLLSEHAGQSGPSTVDDPISRARTSAGALAKQAVGGDGHPNPGPVTVAVDCADEARCKSESDGTTRKREE</sequence>
<evidence type="ECO:0000313" key="4">
    <source>
        <dbReference type="Proteomes" id="UP000030765"/>
    </source>
</evidence>
<gene>
    <name evidence="2" type="ORF">ZHAS_00012379</name>
</gene>
<evidence type="ECO:0000313" key="2">
    <source>
        <dbReference type="EMBL" id="KFB44503.1"/>
    </source>
</evidence>
<proteinExistence type="predicted"/>
<name>A0A084W2Q9_ANOSI</name>
<accession>A0A084W2Q9</accession>
<reference evidence="3" key="2">
    <citation type="submission" date="2020-05" db="UniProtKB">
        <authorList>
            <consortium name="EnsemblMetazoa"/>
        </authorList>
    </citation>
    <scope>IDENTIFICATION</scope>
</reference>
<dbReference type="VEuPathDB" id="VectorBase:ASIC012379"/>
<protein>
    <submittedName>
        <fullName evidence="2 3">Uncharacterized protein</fullName>
    </submittedName>
</protein>
<dbReference type="EMBL" id="ATLV01019678">
    <property type="status" value="NOT_ANNOTATED_CDS"/>
    <property type="molecule type" value="Genomic_DNA"/>
</dbReference>
<reference evidence="2 4" key="1">
    <citation type="journal article" date="2014" name="BMC Genomics">
        <title>Genome sequence of Anopheles sinensis provides insight into genetics basis of mosquito competence for malaria parasites.</title>
        <authorList>
            <person name="Zhou D."/>
            <person name="Zhang D."/>
            <person name="Ding G."/>
            <person name="Shi L."/>
            <person name="Hou Q."/>
            <person name="Ye Y."/>
            <person name="Xu Y."/>
            <person name="Zhou H."/>
            <person name="Xiong C."/>
            <person name="Li S."/>
            <person name="Yu J."/>
            <person name="Hong S."/>
            <person name="Yu X."/>
            <person name="Zou P."/>
            <person name="Chen C."/>
            <person name="Chang X."/>
            <person name="Wang W."/>
            <person name="Lv Y."/>
            <person name="Sun Y."/>
            <person name="Ma L."/>
            <person name="Shen B."/>
            <person name="Zhu C."/>
        </authorList>
    </citation>
    <scope>NUCLEOTIDE SEQUENCE [LARGE SCALE GENOMIC DNA]</scope>
</reference>
<dbReference type="Proteomes" id="UP000030765">
    <property type="component" value="Unassembled WGS sequence"/>
</dbReference>
<dbReference type="EMBL" id="KE525277">
    <property type="protein sequence ID" value="KFB44503.1"/>
    <property type="molecule type" value="Genomic_DNA"/>
</dbReference>
<evidence type="ECO:0000256" key="1">
    <source>
        <dbReference type="SAM" id="MobiDB-lite"/>
    </source>
</evidence>
<dbReference type="AlphaFoldDB" id="A0A084W2Q9"/>
<dbReference type="EnsemblMetazoa" id="ASIC012379-RA">
    <property type="protein sequence ID" value="ASIC012379-PA"/>
    <property type="gene ID" value="ASIC012379"/>
</dbReference>
<evidence type="ECO:0000313" key="3">
    <source>
        <dbReference type="EnsemblMetazoa" id="ASIC012379-PA"/>
    </source>
</evidence>
<keyword evidence="4" id="KW-1185">Reference proteome</keyword>